<keyword evidence="2" id="KW-1185">Reference proteome</keyword>
<proteinExistence type="predicted"/>
<evidence type="ECO:0000313" key="1">
    <source>
        <dbReference type="EMBL" id="AMP12179.1"/>
    </source>
</evidence>
<protein>
    <recommendedName>
        <fullName evidence="3">DUF1857 family protein</fullName>
    </recommendedName>
</protein>
<dbReference type="PATRIC" id="fig|279058.18.peg.4452"/>
<organism evidence="1 2">
    <name type="scientific">Collimonas arenae</name>
    <dbReference type="NCBI Taxonomy" id="279058"/>
    <lineage>
        <taxon>Bacteria</taxon>
        <taxon>Pseudomonadati</taxon>
        <taxon>Pseudomonadota</taxon>
        <taxon>Betaproteobacteria</taxon>
        <taxon>Burkholderiales</taxon>
        <taxon>Oxalobacteraceae</taxon>
        <taxon>Collimonas</taxon>
    </lineage>
</organism>
<dbReference type="SUPFAM" id="SSF55961">
    <property type="entry name" value="Bet v1-like"/>
    <property type="match status" value="1"/>
</dbReference>
<dbReference type="InterPro" id="IPR023393">
    <property type="entry name" value="START-like_dom_sf"/>
</dbReference>
<name>A0A127QQ70_9BURK</name>
<reference evidence="1 2" key="1">
    <citation type="submission" date="2015-11" db="EMBL/GenBank/DDBJ databases">
        <title>Exploring the genomic traits of fungus-feeding bacterial genus Collimonas.</title>
        <authorList>
            <person name="Song C."/>
            <person name="Schmidt R."/>
            <person name="de Jager V."/>
            <person name="Krzyzanowska D."/>
            <person name="Jongedijk E."/>
            <person name="Cankar K."/>
            <person name="Beekwilder J."/>
            <person name="van Veen A."/>
            <person name="de Boer W."/>
            <person name="van Veen J.A."/>
            <person name="Garbeva P."/>
        </authorList>
    </citation>
    <scope>NUCLEOTIDE SEQUENCE [LARGE SCALE GENOMIC DNA]</scope>
    <source>
        <strain evidence="1 2">Ter282</strain>
    </source>
</reference>
<dbReference type="Pfam" id="PF08982">
    <property type="entry name" value="AtaL"/>
    <property type="match status" value="1"/>
</dbReference>
<evidence type="ECO:0008006" key="3">
    <source>
        <dbReference type="Google" id="ProtNLM"/>
    </source>
</evidence>
<gene>
    <name evidence="1" type="ORF">CAter282_4519</name>
</gene>
<dbReference type="CDD" id="cd08863">
    <property type="entry name" value="SRPBCC_DUF1857"/>
    <property type="match status" value="1"/>
</dbReference>
<dbReference type="Gene3D" id="3.30.530.20">
    <property type="match status" value="1"/>
</dbReference>
<dbReference type="Proteomes" id="UP000071778">
    <property type="component" value="Chromosome"/>
</dbReference>
<accession>A0A127QQ70</accession>
<evidence type="ECO:0000313" key="2">
    <source>
        <dbReference type="Proteomes" id="UP000071778"/>
    </source>
</evidence>
<dbReference type="InterPro" id="IPR015075">
    <property type="entry name" value="AtaL"/>
</dbReference>
<sequence>MGQFVINPFAGHAMKFSHLIEINDPLNPLIDTLTREQLWRGLVMRAEQPMLFVEHLDDCQLSEQSMQSVTRELRYGKVIVRDIVSYLPQLQVRYQVPKQQDIGGSNLIMTIEEPEPEMLFVRFEYEDDAVELQPAAQAEQEFYDEFRRSAYQEADIDTVRVIRELAAEGRLG</sequence>
<dbReference type="EMBL" id="CP013235">
    <property type="protein sequence ID" value="AMP12179.1"/>
    <property type="molecule type" value="Genomic_DNA"/>
</dbReference>
<dbReference type="AlphaFoldDB" id="A0A127QQ70"/>